<protein>
    <submittedName>
        <fullName evidence="1">Uncharacterized protein</fullName>
    </submittedName>
</protein>
<dbReference type="EMBL" id="CADCTK010000633">
    <property type="protein sequence ID" value="CAA9269003.1"/>
    <property type="molecule type" value="Genomic_DNA"/>
</dbReference>
<reference evidence="1" key="1">
    <citation type="submission" date="2020-02" db="EMBL/GenBank/DDBJ databases">
        <authorList>
            <person name="Meier V. D."/>
        </authorList>
    </citation>
    <scope>NUCLEOTIDE SEQUENCE</scope>
    <source>
        <strain evidence="1">AVDCRST_MAG26</strain>
    </source>
</reference>
<organism evidence="1">
    <name type="scientific">uncultured Chloroflexia bacterium</name>
    <dbReference type="NCBI Taxonomy" id="1672391"/>
    <lineage>
        <taxon>Bacteria</taxon>
        <taxon>Bacillati</taxon>
        <taxon>Chloroflexota</taxon>
        <taxon>Chloroflexia</taxon>
        <taxon>environmental samples</taxon>
    </lineage>
</organism>
<gene>
    <name evidence="1" type="ORF">AVDCRST_MAG26-2719</name>
</gene>
<evidence type="ECO:0000313" key="1">
    <source>
        <dbReference type="EMBL" id="CAA9269003.1"/>
    </source>
</evidence>
<sequence length="40" mass="4381">MYSIWVNIQFSLQMSNGAKTARFFAIADDGAGTWSSISHA</sequence>
<dbReference type="AlphaFoldDB" id="A0A6J4J2Y4"/>
<name>A0A6J4J2Y4_9CHLR</name>
<accession>A0A6J4J2Y4</accession>
<proteinExistence type="predicted"/>